<feature type="transmembrane region" description="Helical" evidence="2">
    <location>
        <begin position="287"/>
        <end position="310"/>
    </location>
</feature>
<feature type="compositionally biased region" description="Polar residues" evidence="1">
    <location>
        <begin position="111"/>
        <end position="142"/>
    </location>
</feature>
<reference evidence="5" key="1">
    <citation type="submission" date="2025-08" db="UniProtKB">
        <authorList>
            <consortium name="RefSeq"/>
        </authorList>
    </citation>
    <scope>IDENTIFICATION</scope>
</reference>
<organism evidence="4 5">
    <name type="scientific">Galendromus occidentalis</name>
    <name type="common">western predatory mite</name>
    <dbReference type="NCBI Taxonomy" id="34638"/>
    <lineage>
        <taxon>Eukaryota</taxon>
        <taxon>Metazoa</taxon>
        <taxon>Ecdysozoa</taxon>
        <taxon>Arthropoda</taxon>
        <taxon>Chelicerata</taxon>
        <taxon>Arachnida</taxon>
        <taxon>Acari</taxon>
        <taxon>Parasitiformes</taxon>
        <taxon>Mesostigmata</taxon>
        <taxon>Gamasina</taxon>
        <taxon>Phytoseioidea</taxon>
        <taxon>Phytoseiidae</taxon>
        <taxon>Typhlodrominae</taxon>
        <taxon>Galendromus</taxon>
    </lineage>
</organism>
<dbReference type="GeneID" id="100898838"/>
<dbReference type="KEGG" id="goe:100898838"/>
<feature type="region of interest" description="Disordered" evidence="1">
    <location>
        <begin position="444"/>
        <end position="491"/>
    </location>
</feature>
<evidence type="ECO:0000256" key="3">
    <source>
        <dbReference type="SAM" id="SignalP"/>
    </source>
</evidence>
<dbReference type="RefSeq" id="XP_028967235.1">
    <property type="nucleotide sequence ID" value="XM_029111402.1"/>
</dbReference>
<evidence type="ECO:0000256" key="2">
    <source>
        <dbReference type="SAM" id="Phobius"/>
    </source>
</evidence>
<feature type="compositionally biased region" description="Polar residues" evidence="1">
    <location>
        <begin position="472"/>
        <end position="481"/>
    </location>
</feature>
<gene>
    <name evidence="5" type="primary">LOC100898838</name>
</gene>
<evidence type="ECO:0000313" key="4">
    <source>
        <dbReference type="Proteomes" id="UP000694867"/>
    </source>
</evidence>
<evidence type="ECO:0000256" key="1">
    <source>
        <dbReference type="SAM" id="MobiDB-lite"/>
    </source>
</evidence>
<keyword evidence="4" id="KW-1185">Reference proteome</keyword>
<keyword evidence="3" id="KW-0732">Signal</keyword>
<accession>A0AAJ7SEQ1</accession>
<feature type="compositionally biased region" description="Basic and acidic residues" evidence="1">
    <location>
        <begin position="145"/>
        <end position="157"/>
    </location>
</feature>
<dbReference type="AlphaFoldDB" id="A0AAJ7SEQ1"/>
<feature type="chain" id="PRO_5042541876" evidence="3">
    <location>
        <begin position="17"/>
        <end position="491"/>
    </location>
</feature>
<sequence length="491" mass="53517">MYLLHILLACVALARAQDASQGGSSSLAPEISTIAPNTEVATVYSTSVASLAATASTQPVRETTTLQETPTTEAARQPSPEAASVTVSAEPPGTTAVPDKGPAMAEKRVQTTEASGTETVPSVVTPQESTSAPTVQPSQSPRNPKYVDIDSIKHPPEEPPPEIPSRPFPQNITVRLENLACEYPQYQRPGLRIDVEKTFKQLSENITEVHLTDANCKMFLTLNITVTATDGDFKKLLAKLEEHVKNITVGEHMIITGFTLHDSGEHQVDFKPTVTRAGRFPTYREELIILIAVIILLIIVLFIACVICSIRCCRRTPSTKTLDILETQTPRSRSMDFSNRIPRAHTLYSPTASEYSGCLSPMTPFGPGIVQPFDTCLVPLEDVTPSAGGTRNFSAARAPAQRPNNLPIRQRVDFSPDKSRFRSYNYPPKHNRALPVTANVAKSYGKNASQSTEQLTKHHSLDEDSGVDNPTYLPTPSTPHVSSDIAETHKM</sequence>
<dbReference type="Proteomes" id="UP000694867">
    <property type="component" value="Unplaced"/>
</dbReference>
<keyword evidence="2" id="KW-0472">Membrane</keyword>
<feature type="compositionally biased region" description="Basic and acidic residues" evidence="1">
    <location>
        <begin position="410"/>
        <end position="420"/>
    </location>
</feature>
<feature type="region of interest" description="Disordered" evidence="1">
    <location>
        <begin position="388"/>
        <end position="430"/>
    </location>
</feature>
<feature type="region of interest" description="Disordered" evidence="1">
    <location>
        <begin position="55"/>
        <end position="167"/>
    </location>
</feature>
<feature type="signal peptide" evidence="3">
    <location>
        <begin position="1"/>
        <end position="16"/>
    </location>
</feature>
<keyword evidence="2" id="KW-0812">Transmembrane</keyword>
<name>A0AAJ7SEQ1_9ACAR</name>
<keyword evidence="2" id="KW-1133">Transmembrane helix</keyword>
<protein>
    <submittedName>
        <fullName evidence="5">Uncharacterized protein LOC100898838</fullName>
    </submittedName>
</protein>
<evidence type="ECO:0000313" key="5">
    <source>
        <dbReference type="RefSeq" id="XP_028967235.1"/>
    </source>
</evidence>
<proteinExistence type="predicted"/>
<feature type="compositionally biased region" description="Low complexity" evidence="1">
    <location>
        <begin position="55"/>
        <end position="73"/>
    </location>
</feature>